<feature type="region of interest" description="Disordered" evidence="1">
    <location>
        <begin position="1"/>
        <end position="40"/>
    </location>
</feature>
<keyword evidence="4" id="KW-1185">Reference proteome</keyword>
<dbReference type="SUPFAM" id="SSF53098">
    <property type="entry name" value="Ribonuclease H-like"/>
    <property type="match status" value="1"/>
</dbReference>
<accession>A0AAV2YI64</accession>
<protein>
    <recommendedName>
        <fullName evidence="2">3'-5' exonuclease domain-containing protein</fullName>
    </recommendedName>
</protein>
<sequence length="592" mass="66056">MTQQSPPPTQPPLPPPLPAESLQRVRHRAGKDGDGEPEPEPLAVLFQQHRLSDASRRMLKLNGLNPHDELVAAIGSSPDGASLFLRCLELLAKKEFTSAWGCINAGCSFVQGMEDPHLSEADRELAGRLLLHDMDEMRASTIATFALAFNVPRELLRSVTERMMEQRLNTAVQFMIALRMVNLLPSELVLRRALDDDDLTTADLYAKNCDRAVREQYIHMLLAKRSLPKVIKKRLSKFHFKPEDFPEFVERQNRSAMRFLLHSEKFEEALAFAHECSEDVKLHACHVIVKKRGPHDPITKQFVFRSGLADWFSDVSVDGEEHNSLPQQDEYEPNPGCFSLVEAIGEANIHFVGTQEQLQACVAHLTQQSVVGFDCEWKPSHRAGAASSPCALLQMSSLHQAFVIDMINLEDPMRLLAPIFLSETILKLGFDARGDLHTLRNMLRPHCPDKHVTTQLLDIQAVARKLHAGQGGDNNAAAADNDEGANAGDETMAENEEDAKTTTEAVADEKTNETAPKGSLNLSGVAKKYVGKPLDKRARMSDWERRPLTRAQLHYAALDAYILVLIYNNMVATTPATVMQPILNRCTQEYIS</sequence>
<dbReference type="Pfam" id="PF01612">
    <property type="entry name" value="DNA_pol_A_exo1"/>
    <property type="match status" value="2"/>
</dbReference>
<dbReference type="GO" id="GO:0003676">
    <property type="term" value="F:nucleic acid binding"/>
    <property type="evidence" value="ECO:0007669"/>
    <property type="project" value="InterPro"/>
</dbReference>
<evidence type="ECO:0000313" key="3">
    <source>
        <dbReference type="EMBL" id="DAZ93735.1"/>
    </source>
</evidence>
<reference evidence="3" key="1">
    <citation type="submission" date="2022-11" db="EMBL/GenBank/DDBJ databases">
        <authorList>
            <person name="Morgan W.R."/>
            <person name="Tartar A."/>
        </authorList>
    </citation>
    <scope>NUCLEOTIDE SEQUENCE</scope>
    <source>
        <strain evidence="3">ARSEF 373</strain>
    </source>
</reference>
<name>A0AAV2YI64_9STRA</name>
<dbReference type="Proteomes" id="UP001146120">
    <property type="component" value="Unassembled WGS sequence"/>
</dbReference>
<dbReference type="EMBL" id="DAKRPA010000295">
    <property type="protein sequence ID" value="DAZ93735.1"/>
    <property type="molecule type" value="Genomic_DNA"/>
</dbReference>
<feature type="compositionally biased region" description="Low complexity" evidence="1">
    <location>
        <begin position="473"/>
        <end position="490"/>
    </location>
</feature>
<dbReference type="SMART" id="SM00474">
    <property type="entry name" value="35EXOc"/>
    <property type="match status" value="1"/>
</dbReference>
<dbReference type="GO" id="GO:0006139">
    <property type="term" value="P:nucleobase-containing compound metabolic process"/>
    <property type="evidence" value="ECO:0007669"/>
    <property type="project" value="InterPro"/>
</dbReference>
<evidence type="ECO:0000256" key="1">
    <source>
        <dbReference type="SAM" id="MobiDB-lite"/>
    </source>
</evidence>
<dbReference type="AlphaFoldDB" id="A0AAV2YI64"/>
<organism evidence="3 4">
    <name type="scientific">Lagenidium giganteum</name>
    <dbReference type="NCBI Taxonomy" id="4803"/>
    <lineage>
        <taxon>Eukaryota</taxon>
        <taxon>Sar</taxon>
        <taxon>Stramenopiles</taxon>
        <taxon>Oomycota</taxon>
        <taxon>Peronosporomycetes</taxon>
        <taxon>Pythiales</taxon>
        <taxon>Pythiaceae</taxon>
    </lineage>
</organism>
<dbReference type="InterPro" id="IPR052408">
    <property type="entry name" value="Exonuclease_MUT-7-like"/>
</dbReference>
<dbReference type="GO" id="GO:0008408">
    <property type="term" value="F:3'-5' exonuclease activity"/>
    <property type="evidence" value="ECO:0007669"/>
    <property type="project" value="InterPro"/>
</dbReference>
<reference evidence="3" key="2">
    <citation type="journal article" date="2023" name="Microbiol Resour">
        <title>Decontamination and Annotation of the Draft Genome Sequence of the Oomycete Lagenidium giganteum ARSEF 373.</title>
        <authorList>
            <person name="Morgan W.R."/>
            <person name="Tartar A."/>
        </authorList>
    </citation>
    <scope>NUCLEOTIDE SEQUENCE</scope>
    <source>
        <strain evidence="3">ARSEF 373</strain>
    </source>
</reference>
<dbReference type="PANTHER" id="PTHR47765">
    <property type="entry name" value="3'-5' EXONUCLEASE DOMAIN-CONTAINING PROTEIN"/>
    <property type="match status" value="1"/>
</dbReference>
<evidence type="ECO:0000313" key="4">
    <source>
        <dbReference type="Proteomes" id="UP001146120"/>
    </source>
</evidence>
<dbReference type="InterPro" id="IPR002562">
    <property type="entry name" value="3'-5'_exonuclease_dom"/>
</dbReference>
<dbReference type="InterPro" id="IPR036397">
    <property type="entry name" value="RNaseH_sf"/>
</dbReference>
<evidence type="ECO:0000259" key="2">
    <source>
        <dbReference type="SMART" id="SM00474"/>
    </source>
</evidence>
<gene>
    <name evidence="3" type="ORF">N0F65_007361</name>
</gene>
<dbReference type="InterPro" id="IPR012337">
    <property type="entry name" value="RNaseH-like_sf"/>
</dbReference>
<dbReference type="PANTHER" id="PTHR47765:SF2">
    <property type="entry name" value="EXONUCLEASE MUT-7 HOMOLOG"/>
    <property type="match status" value="1"/>
</dbReference>
<proteinExistence type="predicted"/>
<feature type="compositionally biased region" description="Pro residues" evidence="1">
    <location>
        <begin position="1"/>
        <end position="18"/>
    </location>
</feature>
<dbReference type="Gene3D" id="3.30.420.10">
    <property type="entry name" value="Ribonuclease H-like superfamily/Ribonuclease H"/>
    <property type="match status" value="1"/>
</dbReference>
<comment type="caution">
    <text evidence="3">The sequence shown here is derived from an EMBL/GenBank/DDBJ whole genome shotgun (WGS) entry which is preliminary data.</text>
</comment>
<feature type="region of interest" description="Disordered" evidence="1">
    <location>
        <begin position="470"/>
        <end position="520"/>
    </location>
</feature>
<feature type="domain" description="3'-5' exonuclease" evidence="2">
    <location>
        <begin position="349"/>
        <end position="575"/>
    </location>
</feature>